<proteinExistence type="predicted"/>
<evidence type="ECO:0000259" key="1">
    <source>
        <dbReference type="PROSITE" id="PS51806"/>
    </source>
</evidence>
<sequence length="283" mass="31976">MSLPPDSTAYMSSSLHHVQAEQESFHKFFEAWIVEQNNNLNRLLSASKTQAETNASKEETEMVLRPLINQVVQHYEEYYQAKSNWSKQDVLTMLSPTWTSSLEDAFLWIGGWRPSMAVHLLYSKSGLQMEAKLEEIIRGLGAGDLGDLTSNQLVSVNELHKKIITEEKRISEKMAKHQETVADTSMVELSHIMTELQNAEAENGRVESTLAPKKEGLEKVVQIADDLRLRTLKGVIDMLSAIQAVHFLIAAAELHLRIHEWGKKRDAANANHTPSNGFQHQHN</sequence>
<feature type="domain" description="DOG1" evidence="1">
    <location>
        <begin position="22"/>
        <end position="268"/>
    </location>
</feature>
<dbReference type="EMBL" id="JABWDY010028516">
    <property type="protein sequence ID" value="KAF5187047.1"/>
    <property type="molecule type" value="Genomic_DNA"/>
</dbReference>
<dbReference type="GO" id="GO:0043565">
    <property type="term" value="F:sequence-specific DNA binding"/>
    <property type="evidence" value="ECO:0007669"/>
    <property type="project" value="InterPro"/>
</dbReference>
<dbReference type="OrthoDB" id="542841at2759"/>
<dbReference type="Pfam" id="PF14144">
    <property type="entry name" value="DOG1"/>
    <property type="match status" value="1"/>
</dbReference>
<dbReference type="AlphaFoldDB" id="A0A7J6VQK2"/>
<dbReference type="InterPro" id="IPR025422">
    <property type="entry name" value="TGA_domain"/>
</dbReference>
<dbReference type="InterPro" id="IPR051886">
    <property type="entry name" value="Seed_Dev/Stress_Resp_Reg"/>
</dbReference>
<dbReference type="PANTHER" id="PTHR46354">
    <property type="entry name" value="DOG1 DOMAIN-CONTAINING PROTEIN"/>
    <property type="match status" value="1"/>
</dbReference>
<gene>
    <name evidence="3" type="ORF">FRX31_016128</name>
    <name evidence="2" type="ORF">FRX31_023364</name>
</gene>
<reference evidence="2 4" key="1">
    <citation type="submission" date="2020-06" db="EMBL/GenBank/DDBJ databases">
        <title>Transcriptomic and genomic resources for Thalictrum thalictroides and T. hernandezii: Facilitating candidate gene discovery in an emerging model plant lineage.</title>
        <authorList>
            <person name="Arias T."/>
            <person name="Riano-Pachon D.M."/>
            <person name="Di Stilio V.S."/>
        </authorList>
    </citation>
    <scope>NUCLEOTIDE SEQUENCE [LARGE SCALE GENOMIC DNA]</scope>
    <source>
        <strain evidence="4">cv. WT478/WT964</strain>
        <strain evidence="2">WT478/WT964</strain>
        <tissue evidence="2">Leaves</tissue>
    </source>
</reference>
<accession>A0A7J6VQK2</accession>
<evidence type="ECO:0000313" key="3">
    <source>
        <dbReference type="EMBL" id="KAF5194285.1"/>
    </source>
</evidence>
<comment type="caution">
    <text evidence="2">The sequence shown here is derived from an EMBL/GenBank/DDBJ whole genome shotgun (WGS) entry which is preliminary data.</text>
</comment>
<dbReference type="EMBL" id="JABWDY010018936">
    <property type="protein sequence ID" value="KAF5194285.1"/>
    <property type="molecule type" value="Genomic_DNA"/>
</dbReference>
<protein>
    <submittedName>
        <fullName evidence="2">Transcription factor TGA2.1</fullName>
    </submittedName>
    <submittedName>
        <fullName evidence="3">Transcription factor TGA6-like</fullName>
    </submittedName>
</protein>
<evidence type="ECO:0000313" key="2">
    <source>
        <dbReference type="EMBL" id="KAF5187047.1"/>
    </source>
</evidence>
<dbReference type="Proteomes" id="UP000554482">
    <property type="component" value="Unassembled WGS sequence"/>
</dbReference>
<dbReference type="PANTHER" id="PTHR46354:SF4">
    <property type="entry name" value="PROTEIN DOG1-LIKE 3"/>
    <property type="match status" value="1"/>
</dbReference>
<organism evidence="2 4">
    <name type="scientific">Thalictrum thalictroides</name>
    <name type="common">Rue-anemone</name>
    <name type="synonym">Anemone thalictroides</name>
    <dbReference type="NCBI Taxonomy" id="46969"/>
    <lineage>
        <taxon>Eukaryota</taxon>
        <taxon>Viridiplantae</taxon>
        <taxon>Streptophyta</taxon>
        <taxon>Embryophyta</taxon>
        <taxon>Tracheophyta</taxon>
        <taxon>Spermatophyta</taxon>
        <taxon>Magnoliopsida</taxon>
        <taxon>Ranunculales</taxon>
        <taxon>Ranunculaceae</taxon>
        <taxon>Thalictroideae</taxon>
        <taxon>Thalictrum</taxon>
    </lineage>
</organism>
<dbReference type="GO" id="GO:0006351">
    <property type="term" value="P:DNA-templated transcription"/>
    <property type="evidence" value="ECO:0007669"/>
    <property type="project" value="InterPro"/>
</dbReference>
<evidence type="ECO:0000313" key="4">
    <source>
        <dbReference type="Proteomes" id="UP000554482"/>
    </source>
</evidence>
<keyword evidence="4" id="KW-1185">Reference proteome</keyword>
<dbReference type="PROSITE" id="PS51806">
    <property type="entry name" value="DOG1"/>
    <property type="match status" value="1"/>
</dbReference>
<name>A0A7J6VQK2_THATH</name>